<dbReference type="EMBL" id="JBHSZQ010000049">
    <property type="protein sequence ID" value="MFC7127209.1"/>
    <property type="molecule type" value="Genomic_DNA"/>
</dbReference>
<evidence type="ECO:0000313" key="4">
    <source>
        <dbReference type="Proteomes" id="UP001596414"/>
    </source>
</evidence>
<dbReference type="AlphaFoldDB" id="A0ABD5X9F9"/>
<organism evidence="3 4">
    <name type="scientific">Halovenus rubra</name>
    <dbReference type="NCBI Taxonomy" id="869890"/>
    <lineage>
        <taxon>Archaea</taxon>
        <taxon>Methanobacteriati</taxon>
        <taxon>Methanobacteriota</taxon>
        <taxon>Stenosarchaea group</taxon>
        <taxon>Halobacteria</taxon>
        <taxon>Halobacteriales</taxon>
        <taxon>Haloarculaceae</taxon>
        <taxon>Halovenus</taxon>
    </lineage>
</organism>
<name>A0ABD5X9F9_9EURY</name>
<evidence type="ECO:0000256" key="1">
    <source>
        <dbReference type="SAM" id="MobiDB-lite"/>
    </source>
</evidence>
<proteinExistence type="predicted"/>
<comment type="caution">
    <text evidence="3">The sequence shown here is derived from an EMBL/GenBank/DDBJ whole genome shotgun (WGS) entry which is preliminary data.</text>
</comment>
<dbReference type="InterPro" id="IPR051924">
    <property type="entry name" value="GST_Kappa/NadH"/>
</dbReference>
<dbReference type="SUPFAM" id="SSF52833">
    <property type="entry name" value="Thioredoxin-like"/>
    <property type="match status" value="1"/>
</dbReference>
<dbReference type="Gene3D" id="3.40.30.10">
    <property type="entry name" value="Glutaredoxin"/>
    <property type="match status" value="1"/>
</dbReference>
<feature type="region of interest" description="Disordered" evidence="1">
    <location>
        <begin position="187"/>
        <end position="209"/>
    </location>
</feature>
<reference evidence="3 4" key="1">
    <citation type="journal article" date="2014" name="Int. J. Syst. Evol. Microbiol.">
        <title>Complete genome sequence of Corynebacterium casei LMG S-19264T (=DSM 44701T), isolated from a smear-ripened cheese.</title>
        <authorList>
            <consortium name="US DOE Joint Genome Institute (JGI-PGF)"/>
            <person name="Walter F."/>
            <person name="Albersmeier A."/>
            <person name="Kalinowski J."/>
            <person name="Ruckert C."/>
        </authorList>
    </citation>
    <scope>NUCLEOTIDE SEQUENCE [LARGE SCALE GENOMIC DNA]</scope>
    <source>
        <strain evidence="3 4">CGMCC 4.7215</strain>
    </source>
</reference>
<gene>
    <name evidence="3" type="ORF">ACFQJ7_14470</name>
</gene>
<dbReference type="PANTHER" id="PTHR42943">
    <property type="entry name" value="GLUTATHIONE S-TRANSFERASE KAPPA"/>
    <property type="match status" value="1"/>
</dbReference>
<dbReference type="Pfam" id="PF01323">
    <property type="entry name" value="DSBA"/>
    <property type="match status" value="1"/>
</dbReference>
<sequence length="209" mass="23910">MSKQTTQSLTVYADYVCPFCYLGYASLDQYREEREEPLAVDWHPFDLRAQQRRPDGTIDHDVETGKDEEYYEEARKNVEKLADRYGVELAQNLRKDIDSYDAQRVALRVSAEIPDAFVDFHRGVFNALWEDGRDIEDRSVLTSIATEAEIPAEFVAEVLDDDESKTKLEEAFTAGKRQRITGVPTFSYGEHSARGAVPPEHLQRLVDEA</sequence>
<dbReference type="Proteomes" id="UP001596414">
    <property type="component" value="Unassembled WGS sequence"/>
</dbReference>
<evidence type="ECO:0000313" key="3">
    <source>
        <dbReference type="EMBL" id="MFC7127209.1"/>
    </source>
</evidence>
<protein>
    <submittedName>
        <fullName evidence="3">DsbA family protein</fullName>
    </submittedName>
</protein>
<feature type="domain" description="DSBA-like thioredoxin" evidence="2">
    <location>
        <begin position="9"/>
        <end position="205"/>
    </location>
</feature>
<dbReference type="InterPro" id="IPR036249">
    <property type="entry name" value="Thioredoxin-like_sf"/>
</dbReference>
<dbReference type="PANTHER" id="PTHR42943:SF2">
    <property type="entry name" value="GLUTATHIONE S-TRANSFERASE KAPPA 1"/>
    <property type="match status" value="1"/>
</dbReference>
<evidence type="ECO:0000259" key="2">
    <source>
        <dbReference type="Pfam" id="PF01323"/>
    </source>
</evidence>
<dbReference type="RefSeq" id="WP_267636654.1">
    <property type="nucleotide sequence ID" value="NZ_JAODIY010000005.1"/>
</dbReference>
<accession>A0ABD5X9F9</accession>
<dbReference type="InterPro" id="IPR001853">
    <property type="entry name" value="DSBA-like_thioredoxin_dom"/>
</dbReference>